<dbReference type="InterPro" id="IPR029046">
    <property type="entry name" value="LolA/LolB/LppX"/>
</dbReference>
<dbReference type="CDD" id="cd16325">
    <property type="entry name" value="LolA"/>
    <property type="match status" value="1"/>
</dbReference>
<dbReference type="EMBL" id="JAKEVY010000001">
    <property type="protein sequence ID" value="MCF1713954.1"/>
    <property type="molecule type" value="Genomic_DNA"/>
</dbReference>
<name>A0ABS9BE22_9BACT</name>
<gene>
    <name evidence="3" type="ORF">L0U88_04825</name>
</gene>
<evidence type="ECO:0000313" key="4">
    <source>
        <dbReference type="Proteomes" id="UP001200145"/>
    </source>
</evidence>
<keyword evidence="4" id="KW-1185">Reference proteome</keyword>
<protein>
    <submittedName>
        <fullName evidence="3">Outer membrane lipoprotein carrier protein LolA</fullName>
    </submittedName>
</protein>
<accession>A0ABS9BE22</accession>
<evidence type="ECO:0000256" key="2">
    <source>
        <dbReference type="SAM" id="SignalP"/>
    </source>
</evidence>
<sequence>MNKILTLVALLIGFGSVNSSQAQSDPAAKQILDGVSAKFKTFKAVQSGFTLKVEDGKGKVQGEKSGVVFMKGGKYRVNISGQEIYSDGSNVWTYDKGANEVTITKMEGGQNSLTPQKLFTNFYDKDFLYKLNGEKKVGNRLMQEIELTPIDKSKAFHKVYLLVDKAQKSIYSAKILEKNGNVYTYTVSNFNGKAVIPDAQFVFDKKKYPGVEEIDLR</sequence>
<keyword evidence="1 2" id="KW-0732">Signal</keyword>
<feature type="chain" id="PRO_5046740735" evidence="2">
    <location>
        <begin position="23"/>
        <end position="217"/>
    </location>
</feature>
<feature type="signal peptide" evidence="2">
    <location>
        <begin position="1"/>
        <end position="22"/>
    </location>
</feature>
<reference evidence="3 4" key="1">
    <citation type="submission" date="2022-01" db="EMBL/GenBank/DDBJ databases">
        <title>Flavihumibacter sp. nov., isolated from sediment of a river.</title>
        <authorList>
            <person name="Liu H."/>
        </authorList>
    </citation>
    <scope>NUCLEOTIDE SEQUENCE [LARGE SCALE GENOMIC DNA]</scope>
    <source>
        <strain evidence="3 4">RY-1</strain>
    </source>
</reference>
<organism evidence="3 4">
    <name type="scientific">Flavihumibacter fluminis</name>
    <dbReference type="NCBI Taxonomy" id="2909236"/>
    <lineage>
        <taxon>Bacteria</taxon>
        <taxon>Pseudomonadati</taxon>
        <taxon>Bacteroidota</taxon>
        <taxon>Chitinophagia</taxon>
        <taxon>Chitinophagales</taxon>
        <taxon>Chitinophagaceae</taxon>
        <taxon>Flavihumibacter</taxon>
    </lineage>
</organism>
<keyword evidence="3" id="KW-0449">Lipoprotein</keyword>
<dbReference type="SUPFAM" id="SSF89392">
    <property type="entry name" value="Prokaryotic lipoproteins and lipoprotein localization factors"/>
    <property type="match status" value="1"/>
</dbReference>
<dbReference type="Gene3D" id="2.50.20.10">
    <property type="entry name" value="Lipoprotein localisation LolA/LolB/LppX"/>
    <property type="match status" value="1"/>
</dbReference>
<dbReference type="PANTHER" id="PTHR35869:SF1">
    <property type="entry name" value="OUTER-MEMBRANE LIPOPROTEIN CARRIER PROTEIN"/>
    <property type="match status" value="1"/>
</dbReference>
<proteinExistence type="predicted"/>
<evidence type="ECO:0000313" key="3">
    <source>
        <dbReference type="EMBL" id="MCF1713954.1"/>
    </source>
</evidence>
<dbReference type="PANTHER" id="PTHR35869">
    <property type="entry name" value="OUTER-MEMBRANE LIPOPROTEIN CARRIER PROTEIN"/>
    <property type="match status" value="1"/>
</dbReference>
<dbReference type="RefSeq" id="WP_234864481.1">
    <property type="nucleotide sequence ID" value="NZ_JAKEVY010000001.1"/>
</dbReference>
<dbReference type="Proteomes" id="UP001200145">
    <property type="component" value="Unassembled WGS sequence"/>
</dbReference>
<evidence type="ECO:0000256" key="1">
    <source>
        <dbReference type="ARBA" id="ARBA00022729"/>
    </source>
</evidence>
<dbReference type="InterPro" id="IPR004564">
    <property type="entry name" value="OM_lipoprot_carrier_LolA-like"/>
</dbReference>
<dbReference type="Pfam" id="PF03548">
    <property type="entry name" value="LolA"/>
    <property type="match status" value="1"/>
</dbReference>
<comment type="caution">
    <text evidence="3">The sequence shown here is derived from an EMBL/GenBank/DDBJ whole genome shotgun (WGS) entry which is preliminary data.</text>
</comment>